<organism evidence="3 4">
    <name type="scientific">Halobacillus naozhouensis</name>
    <dbReference type="NCBI Taxonomy" id="554880"/>
    <lineage>
        <taxon>Bacteria</taxon>
        <taxon>Bacillati</taxon>
        <taxon>Bacillota</taxon>
        <taxon>Bacilli</taxon>
        <taxon>Bacillales</taxon>
        <taxon>Bacillaceae</taxon>
        <taxon>Halobacillus</taxon>
    </lineage>
</organism>
<dbReference type="InterPro" id="IPR007730">
    <property type="entry name" value="SPOR-like_dom"/>
</dbReference>
<dbReference type="Proteomes" id="UP001221597">
    <property type="component" value="Chromosome"/>
</dbReference>
<dbReference type="CDD" id="cd02696">
    <property type="entry name" value="MurNAc-LAA"/>
    <property type="match status" value="1"/>
</dbReference>
<dbReference type="InterPro" id="IPR036680">
    <property type="entry name" value="SPOR-like_sf"/>
</dbReference>
<protein>
    <submittedName>
        <fullName evidence="3">N-acetylmuramoyl-L-alanine amidase</fullName>
        <ecNumber evidence="3">3.5.1.28</ecNumber>
    </submittedName>
</protein>
<dbReference type="InterPro" id="IPR002901">
    <property type="entry name" value="MGlyc_endo_b_GlcNAc-like_dom"/>
</dbReference>
<dbReference type="EMBL" id="CP121671">
    <property type="protein sequence ID" value="WFT74345.1"/>
    <property type="molecule type" value="Genomic_DNA"/>
</dbReference>
<evidence type="ECO:0000259" key="2">
    <source>
        <dbReference type="PROSITE" id="PS51724"/>
    </source>
</evidence>
<dbReference type="SMART" id="SM00646">
    <property type="entry name" value="Ami_3"/>
    <property type="match status" value="1"/>
</dbReference>
<dbReference type="Gene3D" id="3.40.630.40">
    <property type="entry name" value="Zn-dependent exopeptidases"/>
    <property type="match status" value="1"/>
</dbReference>
<accession>A0ABY8J0Q7</accession>
<feature type="domain" description="SPOR" evidence="2">
    <location>
        <begin position="183"/>
        <end position="262"/>
    </location>
</feature>
<dbReference type="SUPFAM" id="SSF53187">
    <property type="entry name" value="Zn-dependent exopeptidases"/>
    <property type="match status" value="1"/>
</dbReference>
<dbReference type="GO" id="GO:0008745">
    <property type="term" value="F:N-acetylmuramoyl-L-alanine amidase activity"/>
    <property type="evidence" value="ECO:0007669"/>
    <property type="project" value="UniProtKB-EC"/>
</dbReference>
<dbReference type="SUPFAM" id="SSF110997">
    <property type="entry name" value="Sporulation related repeat"/>
    <property type="match status" value="1"/>
</dbReference>
<dbReference type="Pfam" id="PF01520">
    <property type="entry name" value="Amidase_3"/>
    <property type="match status" value="1"/>
</dbReference>
<sequence length="452" mass="49720">MKLYLDPGHGGSDSGATGNGLMEKNITLDIALKIRSILNSEYRNVDLKMSRTSDITKSLDQRTNEANAWNADYYLSIHCNAFNGSVRGYEDYIYIGLSDSSQTAQYQDIMHQEITAVNELPDRGQKKANFHVLRESAMHALLTENGFIDNPTDAAKLKSSAYRQKVARGHVNGLARAFNLEKVAPKTLYRIIAGSFQAKENAQDRVDYLDSEGIPSFIDQVTISGQVWYRVQAGAFSSRSNAEQRLAEVKEAGITDAYIDVEGNDGSGGNEDSEEEVSGYSIMGPGMLSPEQMDRFARSVNPDAPLLGHYYQTLGSFYGIRGDVAFAQALHETDYFRFTGVVDKGQNNYAGIGATGPDNSGASFDTPKDGVLAHLQHLYAYASTKPLPDGHPLVDPRFDLVTRGSAKDWVGLNGKWAVPGDRYGQLILGLYENMVKVSIQQLQEVLEQIKIS</sequence>
<keyword evidence="1 3" id="KW-0378">Hydrolase</keyword>
<dbReference type="PANTHER" id="PTHR30404">
    <property type="entry name" value="N-ACETYLMURAMOYL-L-ALANINE AMIDASE"/>
    <property type="match status" value="1"/>
</dbReference>
<reference evidence="3 4" key="1">
    <citation type="submission" date="2023-04" db="EMBL/GenBank/DDBJ databases">
        <title>Genome sequence of Halobacillus naozhouensis KACC 21980.</title>
        <authorList>
            <person name="Kim S."/>
            <person name="Heo J."/>
            <person name="Kwon S.-W."/>
        </authorList>
    </citation>
    <scope>NUCLEOTIDE SEQUENCE [LARGE SCALE GENOMIC DNA]</scope>
    <source>
        <strain evidence="3 4">KCTC 13234</strain>
    </source>
</reference>
<dbReference type="Pfam" id="PF05036">
    <property type="entry name" value="SPOR"/>
    <property type="match status" value="1"/>
</dbReference>
<dbReference type="InterPro" id="IPR050695">
    <property type="entry name" value="N-acetylmuramoyl_amidase_3"/>
</dbReference>
<evidence type="ECO:0000256" key="1">
    <source>
        <dbReference type="ARBA" id="ARBA00022801"/>
    </source>
</evidence>
<dbReference type="Gene3D" id="3.30.70.1070">
    <property type="entry name" value="Sporulation related repeat"/>
    <property type="match status" value="1"/>
</dbReference>
<dbReference type="InterPro" id="IPR002508">
    <property type="entry name" value="MurNAc-LAA_cat"/>
</dbReference>
<dbReference type="PROSITE" id="PS51724">
    <property type="entry name" value="SPOR"/>
    <property type="match status" value="1"/>
</dbReference>
<proteinExistence type="predicted"/>
<dbReference type="EC" id="3.5.1.28" evidence="3"/>
<dbReference type="PANTHER" id="PTHR30404:SF0">
    <property type="entry name" value="N-ACETYLMURAMOYL-L-ALANINE AMIDASE AMIC"/>
    <property type="match status" value="1"/>
</dbReference>
<dbReference type="RefSeq" id="WP_283076344.1">
    <property type="nucleotide sequence ID" value="NZ_CP121671.1"/>
</dbReference>
<dbReference type="Pfam" id="PF01832">
    <property type="entry name" value="Glucosaminidase"/>
    <property type="match status" value="1"/>
</dbReference>
<evidence type="ECO:0000313" key="3">
    <source>
        <dbReference type="EMBL" id="WFT74345.1"/>
    </source>
</evidence>
<evidence type="ECO:0000313" key="4">
    <source>
        <dbReference type="Proteomes" id="UP001221597"/>
    </source>
</evidence>
<name>A0ABY8J0Q7_9BACI</name>
<gene>
    <name evidence="3" type="ORF">P9989_18600</name>
</gene>
<keyword evidence="4" id="KW-1185">Reference proteome</keyword>